<proteinExistence type="predicted"/>
<dbReference type="Proteomes" id="UP000000466">
    <property type="component" value="Chromosome"/>
</dbReference>
<protein>
    <recommendedName>
        <fullName evidence="1">HDOD domain-containing protein</fullName>
    </recommendedName>
</protein>
<dbReference type="Gene3D" id="3.90.960.10">
    <property type="entry name" value="YbaK/aminoacyl-tRNA synthetase-associated domain"/>
    <property type="match status" value="1"/>
</dbReference>
<dbReference type="InterPro" id="IPR007214">
    <property type="entry name" value="YbaK/aa-tRNA-synth-assoc-dom"/>
</dbReference>
<dbReference type="InterPro" id="IPR013976">
    <property type="entry name" value="HDOD"/>
</dbReference>
<reference evidence="2 3" key="1">
    <citation type="journal article" date="2013" name="Genome Announc.">
        <title>Complete genome sequence of Simiduia agarivorans SA1(T), a marine bacterium able to degrade a variety of polysaccharides.</title>
        <authorList>
            <person name="Lin S.Y."/>
            <person name="Shieh W.Y."/>
            <person name="Chen J.S."/>
            <person name="Tang S.L."/>
        </authorList>
    </citation>
    <scope>NUCLEOTIDE SEQUENCE [LARGE SCALE GENOMIC DNA]</scope>
    <source>
        <strain evidence="3">DSM 21679 / JCM 13881 / BCRC 17597 / SA1</strain>
    </source>
</reference>
<keyword evidence="3" id="KW-1185">Reference proteome</keyword>
<sequence>MSISASVVQFLDKQALNYLLTDPLSGPNWHDQRLMNHSAARATLLENDEEKLLAIYPADALLDLEAVNRLLGLDTRAMSPATLRGLFEKHKLSSVPALPGLAGMTTVIEQSLFDRSHLYLDAGSRDQLLELPADAFASMAKEAIVGDIAVPLINLEMPQDESDESIILKSVSQFTEQRIKDRLEETLELPPLPETAQRIIKLRVDPNADISDLANIVETDPSLAAQVVSWAASPYYSAPGKIKSIHDAIVRVLGFDMVLNLALGLALGKTLSLPKDGPFGVTPYWRQSVYMAAAMEGLVTAIPRESRPGFGMAYLSGLLFNFGYLVMAEVFPPHFTKICRSQEANPHADYTLSERHLLGMTRDQIASWLMQVWNMPEEVVFALRQQHNPLCQGEHAAYAKLLFVARRLLAQRGLGCGPKRDIPAQVYEDLQLDPAKAEATINNILESSAELENIASQMAPAA</sequence>
<dbReference type="PIRSF" id="PIRSF036888">
    <property type="entry name" value="HDGYPm_UCP036888"/>
    <property type="match status" value="1"/>
</dbReference>
<dbReference type="Gene3D" id="1.10.3210.10">
    <property type="entry name" value="Hypothetical protein af1432"/>
    <property type="match status" value="1"/>
</dbReference>
<dbReference type="InterPro" id="IPR036754">
    <property type="entry name" value="YbaK/aa-tRNA-synt-asso_dom_sf"/>
</dbReference>
<dbReference type="SUPFAM" id="SSF55826">
    <property type="entry name" value="YbaK/ProRS associated domain"/>
    <property type="match status" value="1"/>
</dbReference>
<dbReference type="eggNOG" id="COG2606">
    <property type="taxonomic scope" value="Bacteria"/>
</dbReference>
<accession>K4KL18</accession>
<dbReference type="PANTHER" id="PTHR33525:SF3">
    <property type="entry name" value="RIBONUCLEASE Y"/>
    <property type="match status" value="1"/>
</dbReference>
<gene>
    <name evidence="2" type="ordered locus">M5M_12720</name>
</gene>
<feature type="domain" description="HDOD" evidence="1">
    <location>
        <begin position="189"/>
        <end position="389"/>
    </location>
</feature>
<dbReference type="PANTHER" id="PTHR33525">
    <property type="match status" value="1"/>
</dbReference>
<dbReference type="PROSITE" id="PS51833">
    <property type="entry name" value="HDOD"/>
    <property type="match status" value="1"/>
</dbReference>
<evidence type="ECO:0000259" key="1">
    <source>
        <dbReference type="PROSITE" id="PS51833"/>
    </source>
</evidence>
<dbReference type="InterPro" id="IPR052340">
    <property type="entry name" value="RNase_Y/CdgJ"/>
</dbReference>
<dbReference type="Pfam" id="PF04073">
    <property type="entry name" value="tRNA_edit"/>
    <property type="match status" value="1"/>
</dbReference>
<evidence type="ECO:0000313" key="2">
    <source>
        <dbReference type="EMBL" id="AFU99696.2"/>
    </source>
</evidence>
<name>K4KL18_SIMAS</name>
<dbReference type="AlphaFoldDB" id="K4KL18"/>
<dbReference type="RefSeq" id="WP_016389416.1">
    <property type="nucleotide sequence ID" value="NC_018868.3"/>
</dbReference>
<dbReference type="STRING" id="1117647.M5M_12720"/>
<dbReference type="KEGG" id="saga:M5M_12720"/>
<dbReference type="OrthoDB" id="7001648at2"/>
<dbReference type="Pfam" id="PF08668">
    <property type="entry name" value="HDOD"/>
    <property type="match status" value="1"/>
</dbReference>
<dbReference type="GO" id="GO:0002161">
    <property type="term" value="F:aminoacyl-tRNA deacylase activity"/>
    <property type="evidence" value="ECO:0007669"/>
    <property type="project" value="InterPro"/>
</dbReference>
<dbReference type="InterPro" id="IPR014627">
    <property type="entry name" value="UCP036888_HDGYP-like"/>
</dbReference>
<dbReference type="HOGENOM" id="CLU_046996_0_0_6"/>
<dbReference type="eggNOG" id="COG1639">
    <property type="taxonomic scope" value="Bacteria"/>
</dbReference>
<evidence type="ECO:0000313" key="3">
    <source>
        <dbReference type="Proteomes" id="UP000000466"/>
    </source>
</evidence>
<organism evidence="2 3">
    <name type="scientific">Simiduia agarivorans (strain DSM 21679 / JCM 13881 / BCRC 17597 / SA1)</name>
    <dbReference type="NCBI Taxonomy" id="1117647"/>
    <lineage>
        <taxon>Bacteria</taxon>
        <taxon>Pseudomonadati</taxon>
        <taxon>Pseudomonadota</taxon>
        <taxon>Gammaproteobacteria</taxon>
        <taxon>Cellvibrionales</taxon>
        <taxon>Cellvibrionaceae</taxon>
        <taxon>Simiduia</taxon>
    </lineage>
</organism>
<dbReference type="SUPFAM" id="SSF109604">
    <property type="entry name" value="HD-domain/PDEase-like"/>
    <property type="match status" value="1"/>
</dbReference>
<dbReference type="EMBL" id="CP003746">
    <property type="protein sequence ID" value="AFU99696.2"/>
    <property type="molecule type" value="Genomic_DNA"/>
</dbReference>
<dbReference type="CDD" id="cd04332">
    <property type="entry name" value="YbaK_like"/>
    <property type="match status" value="1"/>
</dbReference>